<evidence type="ECO:0000256" key="1">
    <source>
        <dbReference type="ARBA" id="ARBA00022723"/>
    </source>
</evidence>
<feature type="domain" description="RanBD1" evidence="5">
    <location>
        <begin position="3153"/>
        <end position="3290"/>
    </location>
</feature>
<dbReference type="InterPro" id="IPR000156">
    <property type="entry name" value="Ran_bind_dom"/>
</dbReference>
<name>A0ABM4B2Q1_HYDVU</name>
<organism evidence="6 7">
    <name type="scientific">Hydra vulgaris</name>
    <name type="common">Hydra</name>
    <name type="synonym">Hydra attenuata</name>
    <dbReference type="NCBI Taxonomy" id="6087"/>
    <lineage>
        <taxon>Eukaryota</taxon>
        <taxon>Metazoa</taxon>
        <taxon>Cnidaria</taxon>
        <taxon>Hydrozoa</taxon>
        <taxon>Hydroidolina</taxon>
        <taxon>Anthoathecata</taxon>
        <taxon>Aplanulata</taxon>
        <taxon>Hydridae</taxon>
        <taxon>Hydra</taxon>
    </lineage>
</organism>
<protein>
    <submittedName>
        <fullName evidence="7">Uncharacterized protein LOC136074635</fullName>
    </submittedName>
</protein>
<dbReference type="InterPro" id="IPR001876">
    <property type="entry name" value="Znf_RanBP2"/>
</dbReference>
<dbReference type="SUPFAM" id="SSF50729">
    <property type="entry name" value="PH domain-like"/>
    <property type="match status" value="10"/>
</dbReference>
<dbReference type="SMART" id="SM00160">
    <property type="entry name" value="RanBD"/>
    <property type="match status" value="10"/>
</dbReference>
<dbReference type="SMART" id="SM00547">
    <property type="entry name" value="ZnF_RBZ"/>
    <property type="match status" value="19"/>
</dbReference>
<evidence type="ECO:0000313" key="6">
    <source>
        <dbReference type="Proteomes" id="UP001652625"/>
    </source>
</evidence>
<evidence type="ECO:0000259" key="5">
    <source>
        <dbReference type="PROSITE" id="PS50196"/>
    </source>
</evidence>
<feature type="domain" description="RanBD1" evidence="5">
    <location>
        <begin position="985"/>
        <end position="1070"/>
    </location>
</feature>
<keyword evidence="3" id="KW-0862">Zinc</keyword>
<dbReference type="PANTHER" id="PTHR23138">
    <property type="entry name" value="RAN BINDING PROTEIN"/>
    <property type="match status" value="1"/>
</dbReference>
<feature type="domain" description="RanBD1" evidence="5">
    <location>
        <begin position="4752"/>
        <end position="4889"/>
    </location>
</feature>
<feature type="domain" description="RanBD1" evidence="5">
    <location>
        <begin position="4219"/>
        <end position="4356"/>
    </location>
</feature>
<dbReference type="Gene3D" id="2.30.29.30">
    <property type="entry name" value="Pleckstrin-homology domain (PH domain)/Phosphotyrosine-binding domain (PTB)"/>
    <property type="match status" value="10"/>
</dbReference>
<accession>A0ABM4B2Q1</accession>
<dbReference type="RefSeq" id="XP_065643044.1">
    <property type="nucleotide sequence ID" value="XM_065786972.1"/>
</dbReference>
<keyword evidence="2" id="KW-0863">Zinc-finger</keyword>
<evidence type="ECO:0000256" key="3">
    <source>
        <dbReference type="ARBA" id="ARBA00022833"/>
    </source>
</evidence>
<keyword evidence="6" id="KW-1185">Reference proteome</keyword>
<feature type="domain" description="RanBD1" evidence="5">
    <location>
        <begin position="716"/>
        <end position="843"/>
    </location>
</feature>
<feature type="domain" description="RanBD1" evidence="5">
    <location>
        <begin position="246"/>
        <end position="383"/>
    </location>
</feature>
<dbReference type="InterPro" id="IPR045255">
    <property type="entry name" value="RanBP1-like"/>
</dbReference>
<evidence type="ECO:0000256" key="4">
    <source>
        <dbReference type="SAM" id="MobiDB-lite"/>
    </source>
</evidence>
<gene>
    <name evidence="7" type="primary">LOC136074635</name>
</gene>
<dbReference type="Proteomes" id="UP001652625">
    <property type="component" value="Chromosome 01"/>
</dbReference>
<feature type="region of interest" description="Disordered" evidence="4">
    <location>
        <begin position="2421"/>
        <end position="2441"/>
    </location>
</feature>
<reference evidence="6" key="1">
    <citation type="submission" date="2025-05" db="UniProtKB">
        <authorList>
            <consortium name="RefSeq"/>
        </authorList>
    </citation>
    <scope>NUCLEOTIDE SEQUENCE [LARGE SCALE GENOMIC DNA]</scope>
</reference>
<feature type="domain" description="RanBD1" evidence="5">
    <location>
        <begin position="2620"/>
        <end position="2757"/>
    </location>
</feature>
<proteinExistence type="predicted"/>
<evidence type="ECO:0000313" key="7">
    <source>
        <dbReference type="RefSeq" id="XP_065643044.1"/>
    </source>
</evidence>
<dbReference type="GeneID" id="136074635"/>
<reference evidence="7" key="2">
    <citation type="submission" date="2025-08" db="UniProtKB">
        <authorList>
            <consortium name="RefSeq"/>
        </authorList>
    </citation>
    <scope>IDENTIFICATION</scope>
</reference>
<feature type="domain" description="RanBD1" evidence="5">
    <location>
        <begin position="1330"/>
        <end position="1480"/>
    </location>
</feature>
<dbReference type="PANTHER" id="PTHR23138:SF179">
    <property type="entry name" value="NUCLEAR PORE COMPLEX PROTEIN"/>
    <property type="match status" value="1"/>
</dbReference>
<dbReference type="InterPro" id="IPR011993">
    <property type="entry name" value="PH-like_dom_sf"/>
</dbReference>
<keyword evidence="1" id="KW-0479">Metal-binding</keyword>
<dbReference type="PROSITE" id="PS50196">
    <property type="entry name" value="RANBD1"/>
    <property type="match status" value="10"/>
</dbReference>
<feature type="domain" description="RanBD1" evidence="5">
    <location>
        <begin position="1762"/>
        <end position="1894"/>
    </location>
</feature>
<dbReference type="Pfam" id="PF00638">
    <property type="entry name" value="Ran_BP1"/>
    <property type="match status" value="10"/>
</dbReference>
<feature type="domain" description="RanBD1" evidence="5">
    <location>
        <begin position="3686"/>
        <end position="3823"/>
    </location>
</feature>
<evidence type="ECO:0000256" key="2">
    <source>
        <dbReference type="ARBA" id="ARBA00022771"/>
    </source>
</evidence>
<sequence>MYTFGAPVSSSKINDSSIKLDSKSAFKQSFEADLNTWECPACLSKNNGSRDVCRERQSPKQKAPVVRLDPEQFSKPINFKPDNLVNKNDQSFEVKSNVSSSPFDFSTPSIIDSKNKAHVDQLFVPPPCFFPKKTDIKENEKHSAKIESWMPKGVNTDFTFTFGVSSSPSLSAASSIDDLRIVPDSEQVQSVFGDKPFAFKFDASKELCTITSNNLAPSISSPNKSVTQTIDKDKPAVAHEQGKEMFVEAIAHVSKLDRLITGEENDEVMYSNRLKLYRYDLTTKRWKERGIGELKITRDKTNNNCRIVMRREQVRKLCANHAIVADMELKPQGKSNKAWVWSTQADISDGEAKSGQFCANFKTSESATDFKLCFDKCKVVVSRKSTSNNQQNVDAKIQISDRISAQCCVACQSPNPNASSNPSSSIDTSNQKPGVASKNNLFTFGVSSSSATSSSFVASSNNQQNIDAKVKNLKSNKESNCSCSACLVSNQISAQCCVACQSPNANASSNRSSPKTNMYTLGAPVSSSKINDSSIKLDSKSAFKQSFEADLNTWECPACLSKNNGSRDVCRERQSPKQKAPVVHNLVNKNDQSFEVKSNVSSSPFDFSTPSIIDSKNKAHVDQLFVPPPCFFPKKTDIKENEKHSLKIESWMPKGVNTDFTFTFGVSSSPSLSAASSIDDLRIVPDSEQVQSVFGDKPFAFKFDASKELCTITSNNLAPSISSPNKSVTQTIDKDKPAVAHEQEKEMFVEAIAHVSKLDRLITGTGGIGELKITSDKTNNNCRIVMRREQVRKLCDNHAIVADMELKPQGKSNKAWVWSTQADISDGKLSQDSFALILRLPNRLLILSYVLTNGNCSARLVSDRISAQCCVACQSPNPNASSNPSSSIDTSNQEPEVASRIILSLSVFLQVPRNKLKFCCFLNNNQQNIDAKVKNLKSNKESNCSCSACLVSNQISAQCCVACQSPNANASSNRFYQNLYEKEMFVEAIAHVSKLDRLITGEENDEVMYSNRLKLYRYDLTTKRWKERGIGELKITRDKTNNNCRIVMRREQVRKLCANHAIVADMELKPQDFRIGCSPKLCFDKCKVVVSRKSTSNNQQNVDAKIQKLKSNKESNCSCSARLVSDRISAQCCVACQSPNPNASSNPSSSIDTSNQKPGVASKNNLFTFGVLQVPQQVQVLLLLLIINKILMRNFEADLNTWECPACLSKNNGSRDVCRERQSPKQKAPVVRLDPEQFSKPINFKPDNLVNKNDQSFEVKSNVSSSPFDFSTPSIIDSKNKAHVDQLFVPPPCFFPKKTDIKENEKHSAKIQSWMPKGVNTDFTFTFGVSSSPSLSAASSIDDLRIVPDSEQVQSVFGDKPFAFKFDASKELCTITSNNLAPSISSPNKSVTQTIDKISCSCTRAGKGNRGIGELKITRDKTNNNCRIVMRREQVCKLCANHAIVADMELKPQGKSNKAWVWSTQADISDGEAKSGQKAIAVVQPRLVSDRISAQCCVACQSPNPNASSNPSSSIDTSNQKPGVASKNNLFTFGVSSSSATSSSFVASSNNQQNIDAKVKNLKSNKESNCSCSACLVSNQISAQCCVACQSPMLMRAVIGLHQKLYVYFCASNVSSSPFDFSTPSIIDSKNKAHVDQVLVPPPCFFPKKTDIKENEKHSAKIESWMPKGVNTDFTFTFGVSFSSSLSAASSVDDLMIVPDSEQVQSVFGDKPFAFKFDASMELCTITSNNLAPSISSPNKSVTQTIDKDKPAVAHEQEKEMFVEAIAHVSKLDRLITGEENDEVMYSNRLKLYRYDLTTKRWKERGIGELKITRDKTNNNCRIVMRREQVRKLCANHAIVADMELKPQGKSNKAWVWSTQADISDGEAKSGQFCANFKTSESATDFKLCFDKCKVVVSCKSTSNNQQNVDAKIQKLKSNKESNCSCSARLVSDRISAQCCVACQSPNPNASSNPSSSIDTSNQKPGVASKNNLFTFGVSSSSATSSSFVFSNPSAQCCVACQSPNANASSNRSSPKTNMYTFGAPVSSSKINDSSIKLDSKSAFKQSFEADLNTWECPACLSKNNGSRDVCRERQSPKQKAPVVRLDPEQFSKPINFKPDNLVNKNDQSFEVKSNVSSSPFDFSTPSIIDSKNKAHVDQLFVPPPCFFPKKTDIKENEKHSAKIESWMPKGVNTDFTFTFGVSSSPSLSAASSIDDLRIVPDSEQVQSVFGDKPFAFKFDASKELCTITSNNLAPSISSPNKSVTQTIDKDKPAVAHEQEKEMFVEAIAHVSKLDRLITGEENDEVISKTRSCFEEQSFYFRCFFKFRNKFGFVASSNNQQNIDAKVKNLKSNKESNCSCSACLVSNQISAQCCVACQSPNANASSNRSSPKTNMYTFGAPVSSSKINDSSIKLDSKSAFKQSFEADLNTWECPACLSKNNGSRDVCRERQSPKQKAPVVRLDPEQFSKPINFKPDNLVNKNDQSFEVKSNVSSSPFDFSTPSIIDSKNKAHVDQLFVPPPCFFPKKTDIKENEKHSAKIESWMPKGVNTDFTFTFGVSFSSSLSAASSVDDLMIVPDSEQVQSVFGDKPFAFKFDASMELCTITSNNLAPSISSPNKSVTQTIDKDKPAVAHEQEKEMFVEAIAHVSKLDRLITGEENDEVMYSNRLKLYRYDLTTKRWKERGIGELKITRDKTNNNCRIVMRREQVRKLCANHAIVADMELKPQGKSNKAWVWSTQADISDGEAKSGQFCANFKTSESATDFKLCFDKCKVVVSRKSTSNNQQNVDAKIQKLKSNKESNCSCSARLVSDRISAQCCVACQSPNPNASSNPSSSIDTSNQKPGVASKNNLFTFGVSSSSATSSSFVASSNNQQNIDAKVKNLKSNKESNCSCSACLVSNQISAQCCVACQSPNANASSNRSSPKTNMYTFGAPVSSSKINDSSIKLDSKSAFKQSFEADLNTWECPACLSKNNGSRDVCRERQSPKQKAPVVRLDPEQFSKPINFKPDNLVNKNDQSFEVKSNVSSSPFDFSTPSIIDSKNKAHVDQLFVPPPCFFPKKTDIKENEKHSAKIESWMPKGVNTDFTFTFGVSSSPSLSAASSIDDLRIVPDSEQVQSVFGDKPFAFKFDASKELCTITSNNLAPSISSPNKSVTQTIDKDKPAVAHEQEKEMFVEAIAHVSKLDRLITGEENDEVMYSNRLKLYRYDLTTKRWKERGIGELKITRDKTNNNCRIVMRREQVRKLCANHAIVADMELKPQGKSNKAWVWSTQADISDGEAKSGQFCANFKTSESATDFKLCFDKCKVVVSRKSTSNNQQNVDAKIQKLKSNKESNCSCSARLVSDRISAQCCVACQSPNPNASSNPSSSIDTSNQKPGVASKNNLFTFGVSSSSATSSSFVASSNNQQNIDAKVKNLKSNKESNCSCSACLVSNQISAQCCVACQSPNANASSNRSSPKTNMYTFGAPVSSSKINDSSIKLDSKSAFKQSFEADLNTWECPACLSKNNGSRDVCRERQSPKQKAPVVRLDPEQFSKPINFKPDNLVNKNDQSFEVKSNVSSSPFDFSTPSIIDSKNKAHVDQLFVPPPCFFPKKTDIKENEKHSAKIESWMPKGVNTDFTFTFGVSSSPSLSAASSIDDLRIVPDSEQVQSVFGDKPFAFKFDASKELCTITSNNLAPSISSPNKSVTQTIDKDKPAVAHEQEKEMFVEAIAHVSKLDRLITGEENDEVMYSNRLKLYRYDLTTKRWKERGIGELKITRDKTNNNCRIVMRREQVRKLCANHAIVADMELKPQGKSNKAWVWSTQADISDGEAKSGQFCANFKTSESATDFKLCFDKCKVVVSRKSTSNNQQNVDAKIQKLKSNKESNCSCSARLVSDRISAQCCVACQSPNPNASSNPSSSIDTSNQKPGVASKNNLFTFGVSSSSATSSSFVASSNNQQNIDAKVKNLKSNKESNCSCSACLVSNQISAQCCVACQSPNANASSNRSSPKTNMYTFGAPVSSSKINDSSIKLDSKSAFKQSFEADLNTWECPACLSKNNGSRDVCRERQSPKQKAPVVRLDPEQFSKPINFKPDNLVNKNDQSFEVKSNVSSSPFDFSTPSIIDSKNKAHVDQLFVPPPCFFPKKTDIKENEKHSAKIESWMPKGVNTDFTFTFGVSSSPSLSAASSIDDLRIVPDSEQVQSVFGDKPFAFKFDASKELCTITSNNLAPSISSPNKSVTQTIDKDKPAVAHEQEKEMFVEAIAHVSKLDRLITGEENDEVMYSNRLKLYRYDLTTKRWKERGIGELKITRDKTNNNCRIVMRREQVRKLCANHAIVADMELKPQGKSNKAWVWSTQADISDGEAKSGQFCANFKTSESATDFKLCFDKCKVVVSRKSTSNNQQNVDAKIQKLKSNKESNCSCSARLVSDRISAQCCVACQSPNPNASSNPSSSIDTSNQKPGVASKNNLFTFGVSSSSATSSSFVASSNNQQNIDAKVKNLKSNKESNCSCSACLVSNQISAQCCVACQSPNANASSNRSSPKTNMYTFGAPVSSSKINDSSIKLDSKSAFKQSFEADLNTWECPACLSKNNGSRDVCRERQSPKQKAPVVRLDPEQFSKPINFKPDNLVNKNDQSFEVKSNVSSSPFDFSTPSIIDSKNKAHVDQLFVPPPCFFPKKTDIKENEKHSAKIESWMPKGVNTDFTFTFGVSSFPSLSAASSIDDLRIVPDSEQVQSVFGDKPFAFKFDASMELCTITSNNLAPSISSPNKSVTQTIDKDKPAVAHEQEKEMFVEAIAHVSKLDRLITGEENDEVMYSNRLKLYRYDLTTKRWKERGIGELKITRDKTNNNCRIVMRREQVRKLCANHAIVADMELKPQGKSNKAWVWSTQADISDGEAKSGQFCANFKTSESATDFKLCFDKCKVVVSRKSTSNNQQNVDAKIQKLKSNKESNCSCSARLVSDRISAQCCVACQSPNPNASSNPSSSIDTSNQKPGVASKNNLFTFGVSSSSATSSSFVASSNNQQNIDAKVKNLKSNKESNCSCSACLVSNQISAQCCVACQSPNANASSNRSSPKTNMYTFGAPVSSSKINDSSIKLDSKSAFKQSFEADLNTWECPACLSKNNGSRDVCRERQSPKQKAPVVRLDPEQFSKPINFKPDNLVNKNDQSFEVKSNVSSSPFDFSTPSIIDSKNKAHVDQLFVPPPCFFPKKTDIKENEKHSAKIESWMPKGVNTDFTFTFGVSSSSSLSAASSVDDLMIVPDSEQVQSVFGDKPFAFKFDASMELCTITSNNLASSILSLNKTLDVGITE</sequence>